<reference evidence="6 7" key="1">
    <citation type="submission" date="2022-10" db="EMBL/GenBank/DDBJ databases">
        <title>Pararhodobacter sp. nov., isolated from marine algae.</title>
        <authorList>
            <person name="Choi B.J."/>
            <person name="Kim J.M."/>
            <person name="Lee J.K."/>
            <person name="Choi D.G."/>
            <person name="Jeon C.O."/>
        </authorList>
    </citation>
    <scope>NUCLEOTIDE SEQUENCE [LARGE SCALE GENOMIC DNA]</scope>
    <source>
        <strain evidence="6 7">ZQ420</strain>
    </source>
</reference>
<dbReference type="PANTHER" id="PTHR30265">
    <property type="entry name" value="RHO-INTERACTING TRANSCRIPTION TERMINATION FACTOR NUSG"/>
    <property type="match status" value="1"/>
</dbReference>
<keyword evidence="1 4" id="KW-0889">Transcription antitermination</keyword>
<dbReference type="Gene3D" id="3.30.70.940">
    <property type="entry name" value="NusG, N-terminal domain"/>
    <property type="match status" value="1"/>
</dbReference>
<evidence type="ECO:0000256" key="4">
    <source>
        <dbReference type="RuleBase" id="RU000538"/>
    </source>
</evidence>
<dbReference type="InterPro" id="IPR006645">
    <property type="entry name" value="NGN-like_dom"/>
</dbReference>
<protein>
    <recommendedName>
        <fullName evidence="4">Transcription termination/antitermination protein NusG</fullName>
    </recommendedName>
</protein>
<organism evidence="6 7">
    <name type="scientific">Pararhodobacter zhoushanensis</name>
    <dbReference type="NCBI Taxonomy" id="2479545"/>
    <lineage>
        <taxon>Bacteria</taxon>
        <taxon>Pseudomonadati</taxon>
        <taxon>Pseudomonadota</taxon>
        <taxon>Alphaproteobacteria</taxon>
        <taxon>Rhodobacterales</taxon>
        <taxon>Paracoccaceae</taxon>
        <taxon>Pararhodobacter</taxon>
    </lineage>
</organism>
<dbReference type="InterPro" id="IPR036735">
    <property type="entry name" value="NGN_dom_sf"/>
</dbReference>
<evidence type="ECO:0000256" key="1">
    <source>
        <dbReference type="ARBA" id="ARBA00022814"/>
    </source>
</evidence>
<evidence type="ECO:0000259" key="5">
    <source>
        <dbReference type="SMART" id="SM00738"/>
    </source>
</evidence>
<dbReference type="Pfam" id="PF02357">
    <property type="entry name" value="NusG"/>
    <property type="match status" value="1"/>
</dbReference>
<keyword evidence="7" id="KW-1185">Reference proteome</keyword>
<dbReference type="InterPro" id="IPR043425">
    <property type="entry name" value="NusG-like"/>
</dbReference>
<dbReference type="SUPFAM" id="SSF50104">
    <property type="entry name" value="Translation proteins SH3-like domain"/>
    <property type="match status" value="1"/>
</dbReference>
<evidence type="ECO:0000313" key="6">
    <source>
        <dbReference type="EMBL" id="MCW1931826.1"/>
    </source>
</evidence>
<proteinExistence type="inferred from homology"/>
<keyword evidence="2 4" id="KW-0805">Transcription regulation</keyword>
<comment type="caution">
    <text evidence="6">The sequence shown here is derived from an EMBL/GenBank/DDBJ whole genome shotgun (WGS) entry which is preliminary data.</text>
</comment>
<comment type="similarity">
    <text evidence="4">Belongs to the NusG family.</text>
</comment>
<dbReference type="EMBL" id="JAPDFL010000001">
    <property type="protein sequence ID" value="MCW1931826.1"/>
    <property type="molecule type" value="Genomic_DNA"/>
</dbReference>
<feature type="domain" description="NusG-like N-terminal" evidence="5">
    <location>
        <begin position="1"/>
        <end position="95"/>
    </location>
</feature>
<dbReference type="InterPro" id="IPR008991">
    <property type="entry name" value="Translation_prot_SH3-like_sf"/>
</dbReference>
<dbReference type="CDD" id="cd06091">
    <property type="entry name" value="KOW_NusG"/>
    <property type="match status" value="1"/>
</dbReference>
<evidence type="ECO:0000313" key="7">
    <source>
        <dbReference type="Proteomes" id="UP001208938"/>
    </source>
</evidence>
<dbReference type="PRINTS" id="PR00338">
    <property type="entry name" value="NUSGTNSCPFCT"/>
</dbReference>
<dbReference type="RefSeq" id="WP_264507664.1">
    <property type="nucleotide sequence ID" value="NZ_JAPDFL010000001.1"/>
</dbReference>
<accession>A0ABT3GWA0</accession>
<dbReference type="Proteomes" id="UP001208938">
    <property type="component" value="Unassembled WGS sequence"/>
</dbReference>
<dbReference type="SUPFAM" id="SSF82679">
    <property type="entry name" value="N-utilization substance G protein NusG, N-terminal domain"/>
    <property type="match status" value="1"/>
</dbReference>
<name>A0ABT3GWA0_9RHOB</name>
<evidence type="ECO:0000256" key="3">
    <source>
        <dbReference type="ARBA" id="ARBA00023163"/>
    </source>
</evidence>
<dbReference type="InterPro" id="IPR001062">
    <property type="entry name" value="Transcrpt_antiterm_NusG"/>
</dbReference>
<dbReference type="SMART" id="SM00738">
    <property type="entry name" value="NGN"/>
    <property type="match status" value="1"/>
</dbReference>
<sequence>MAQLKPNSLSIATKNLNRQGFRSFAPQTAETRRFGHQVRTQLRPLFPGYVFVSLDTSQGHWRAVNSTYGVTKLVAFGGKPRPVPRGLVEQLALRCDAQGQILPSEALSPGDRVLVTHGPFADVVADVETIEPDRRVWILLDLMGQQTRVQVDRETLKRA</sequence>
<evidence type="ECO:0000256" key="2">
    <source>
        <dbReference type="ARBA" id="ARBA00023015"/>
    </source>
</evidence>
<keyword evidence="3 4" id="KW-0804">Transcription</keyword>
<gene>
    <name evidence="6" type="ORF">OKW52_06015</name>
</gene>
<dbReference type="PANTHER" id="PTHR30265:SF4">
    <property type="entry name" value="KOW MOTIF FAMILY PROTEIN, EXPRESSED"/>
    <property type="match status" value="1"/>
</dbReference>
<keyword evidence="4" id="KW-0806">Transcription termination</keyword>
<comment type="function">
    <text evidence="4">Participates in transcription elongation, termination and antitermination.</text>
</comment>